<dbReference type="InterPro" id="IPR001647">
    <property type="entry name" value="HTH_TetR"/>
</dbReference>
<accession>A0A7X0MVF0</accession>
<dbReference type="GO" id="GO:0000976">
    <property type="term" value="F:transcription cis-regulatory region binding"/>
    <property type="evidence" value="ECO:0007669"/>
    <property type="project" value="TreeGrafter"/>
</dbReference>
<dbReference type="RefSeq" id="WP_166844763.1">
    <property type="nucleotide sequence ID" value="NZ_JAAONY010000002.1"/>
</dbReference>
<feature type="DNA-binding region" description="H-T-H motif" evidence="4">
    <location>
        <begin position="75"/>
        <end position="94"/>
    </location>
</feature>
<sequence>MMSDTSAQTHWPQEQCFRSFKHCLPVCRESVYGEFFDAFREDIKVKRESAAIKNLKTIFDATFELASKGGFDAMSLRDLSQTTGISMGGLYNYIRSKDKLAQMVNDFLSQRLAPLAYSLNLESGSPRQRLATRLRIYIYMGSLFRPWYRFVYMESKSMARQQRDQAKQFDLVDTAKLKELIEEGVHAGEMQCNNTELTASALLALIQDWYLKSWKYKQNDTSTDDYANFLVSLTDKLLANNDQHTGDQSGYNAHSGKNNL</sequence>
<name>A0A7X0MVF0_9GAMM</name>
<dbReference type="InParanoid" id="A0A7X0MVF0"/>
<feature type="domain" description="HTH tetR-type" evidence="5">
    <location>
        <begin position="52"/>
        <end position="112"/>
    </location>
</feature>
<evidence type="ECO:0000256" key="1">
    <source>
        <dbReference type="ARBA" id="ARBA00023015"/>
    </source>
</evidence>
<evidence type="ECO:0000256" key="4">
    <source>
        <dbReference type="PROSITE-ProRule" id="PRU00335"/>
    </source>
</evidence>
<dbReference type="SUPFAM" id="SSF48498">
    <property type="entry name" value="Tetracyclin repressor-like, C-terminal domain"/>
    <property type="match status" value="1"/>
</dbReference>
<dbReference type="Pfam" id="PF00440">
    <property type="entry name" value="TetR_N"/>
    <property type="match status" value="1"/>
</dbReference>
<evidence type="ECO:0000256" key="3">
    <source>
        <dbReference type="ARBA" id="ARBA00023163"/>
    </source>
</evidence>
<keyword evidence="1" id="KW-0805">Transcription regulation</keyword>
<dbReference type="InterPro" id="IPR009057">
    <property type="entry name" value="Homeodomain-like_sf"/>
</dbReference>
<keyword evidence="7" id="KW-1185">Reference proteome</keyword>
<dbReference type="PROSITE" id="PS50977">
    <property type="entry name" value="HTH_TETR_2"/>
    <property type="match status" value="1"/>
</dbReference>
<comment type="caution">
    <text evidence="6">The sequence shown here is derived from an EMBL/GenBank/DDBJ whole genome shotgun (WGS) entry which is preliminary data.</text>
</comment>
<dbReference type="GO" id="GO:0003700">
    <property type="term" value="F:DNA-binding transcription factor activity"/>
    <property type="evidence" value="ECO:0007669"/>
    <property type="project" value="TreeGrafter"/>
</dbReference>
<organism evidence="6 7">
    <name type="scientific">Pseudoteredinibacter isoporae</name>
    <dbReference type="NCBI Taxonomy" id="570281"/>
    <lineage>
        <taxon>Bacteria</taxon>
        <taxon>Pseudomonadati</taxon>
        <taxon>Pseudomonadota</taxon>
        <taxon>Gammaproteobacteria</taxon>
        <taxon>Cellvibrionales</taxon>
        <taxon>Cellvibrionaceae</taxon>
        <taxon>Pseudoteredinibacter</taxon>
    </lineage>
</organism>
<protein>
    <submittedName>
        <fullName evidence="6">AcrR family transcriptional regulator</fullName>
    </submittedName>
</protein>
<dbReference type="InterPro" id="IPR050109">
    <property type="entry name" value="HTH-type_TetR-like_transc_reg"/>
</dbReference>
<reference evidence="6 7" key="1">
    <citation type="submission" date="2020-08" db="EMBL/GenBank/DDBJ databases">
        <title>Genomic Encyclopedia of Type Strains, Phase IV (KMG-IV): sequencing the most valuable type-strain genomes for metagenomic binning, comparative biology and taxonomic classification.</title>
        <authorList>
            <person name="Goeker M."/>
        </authorList>
    </citation>
    <scope>NUCLEOTIDE SEQUENCE [LARGE SCALE GENOMIC DNA]</scope>
    <source>
        <strain evidence="6 7">DSM 22368</strain>
    </source>
</reference>
<evidence type="ECO:0000259" key="5">
    <source>
        <dbReference type="PROSITE" id="PS50977"/>
    </source>
</evidence>
<dbReference type="PANTHER" id="PTHR30055">
    <property type="entry name" value="HTH-TYPE TRANSCRIPTIONAL REGULATOR RUTR"/>
    <property type="match status" value="1"/>
</dbReference>
<dbReference type="PANTHER" id="PTHR30055:SF240">
    <property type="entry name" value="HTH-TYPE TRANSCRIPTIONAL REGULATOR ACRR"/>
    <property type="match status" value="1"/>
</dbReference>
<dbReference type="Gene3D" id="1.10.10.60">
    <property type="entry name" value="Homeodomain-like"/>
    <property type="match status" value="1"/>
</dbReference>
<dbReference type="Gene3D" id="1.10.357.10">
    <property type="entry name" value="Tetracycline Repressor, domain 2"/>
    <property type="match status" value="1"/>
</dbReference>
<dbReference type="EMBL" id="JACHHT010000002">
    <property type="protein sequence ID" value="MBB6521671.1"/>
    <property type="molecule type" value="Genomic_DNA"/>
</dbReference>
<dbReference type="Proteomes" id="UP000528457">
    <property type="component" value="Unassembled WGS sequence"/>
</dbReference>
<evidence type="ECO:0000256" key="2">
    <source>
        <dbReference type="ARBA" id="ARBA00023125"/>
    </source>
</evidence>
<keyword evidence="3" id="KW-0804">Transcription</keyword>
<gene>
    <name evidence="6" type="ORF">HNR48_001956</name>
</gene>
<proteinExistence type="predicted"/>
<dbReference type="AlphaFoldDB" id="A0A7X0MVF0"/>
<evidence type="ECO:0000313" key="7">
    <source>
        <dbReference type="Proteomes" id="UP000528457"/>
    </source>
</evidence>
<keyword evidence="2 4" id="KW-0238">DNA-binding</keyword>
<dbReference type="InterPro" id="IPR036271">
    <property type="entry name" value="Tet_transcr_reg_TetR-rel_C_sf"/>
</dbReference>
<evidence type="ECO:0000313" key="6">
    <source>
        <dbReference type="EMBL" id="MBB6521671.1"/>
    </source>
</evidence>
<dbReference type="SUPFAM" id="SSF46689">
    <property type="entry name" value="Homeodomain-like"/>
    <property type="match status" value="1"/>
</dbReference>